<feature type="transmembrane region" description="Helical" evidence="1">
    <location>
        <begin position="98"/>
        <end position="122"/>
    </location>
</feature>
<feature type="transmembrane region" description="Helical" evidence="1">
    <location>
        <begin position="871"/>
        <end position="889"/>
    </location>
</feature>
<feature type="transmembrane region" description="Helical" evidence="1">
    <location>
        <begin position="42"/>
        <end position="62"/>
    </location>
</feature>
<feature type="transmembrane region" description="Helical" evidence="1">
    <location>
        <begin position="721"/>
        <end position="745"/>
    </location>
</feature>
<dbReference type="EMBL" id="CADCXU010007304">
    <property type="protein sequence ID" value="CAA9998695.1"/>
    <property type="molecule type" value="Genomic_DNA"/>
</dbReference>
<keyword evidence="1" id="KW-0812">Transmembrane</keyword>
<protein>
    <submittedName>
        <fullName evidence="2">Uncharacterized protein</fullName>
    </submittedName>
</protein>
<dbReference type="Proteomes" id="UP000479000">
    <property type="component" value="Unassembled WGS sequence"/>
</dbReference>
<evidence type="ECO:0000313" key="3">
    <source>
        <dbReference type="Proteomes" id="UP000479000"/>
    </source>
</evidence>
<feature type="transmembrane region" description="Helical" evidence="1">
    <location>
        <begin position="909"/>
        <end position="932"/>
    </location>
</feature>
<organism evidence="2 3">
    <name type="scientific">Nesidiocoris tenuis</name>
    <dbReference type="NCBI Taxonomy" id="355587"/>
    <lineage>
        <taxon>Eukaryota</taxon>
        <taxon>Metazoa</taxon>
        <taxon>Ecdysozoa</taxon>
        <taxon>Arthropoda</taxon>
        <taxon>Hexapoda</taxon>
        <taxon>Insecta</taxon>
        <taxon>Pterygota</taxon>
        <taxon>Neoptera</taxon>
        <taxon>Paraneoptera</taxon>
        <taxon>Hemiptera</taxon>
        <taxon>Heteroptera</taxon>
        <taxon>Panheteroptera</taxon>
        <taxon>Cimicomorpha</taxon>
        <taxon>Miridae</taxon>
        <taxon>Dicyphina</taxon>
        <taxon>Nesidiocoris</taxon>
    </lineage>
</organism>
<feature type="transmembrane region" description="Helical" evidence="1">
    <location>
        <begin position="240"/>
        <end position="259"/>
    </location>
</feature>
<feature type="transmembrane region" description="Helical" evidence="1">
    <location>
        <begin position="806"/>
        <end position="826"/>
    </location>
</feature>
<proteinExistence type="predicted"/>
<gene>
    <name evidence="2" type="ORF">NTEN_LOCUS4978</name>
</gene>
<feature type="transmembrane region" description="Helical" evidence="1">
    <location>
        <begin position="682"/>
        <end position="701"/>
    </location>
</feature>
<keyword evidence="3" id="KW-1185">Reference proteome</keyword>
<keyword evidence="1" id="KW-1133">Transmembrane helix</keyword>
<accession>A0A6H5GA91</accession>
<reference evidence="2 3" key="1">
    <citation type="submission" date="2020-02" db="EMBL/GenBank/DDBJ databases">
        <authorList>
            <person name="Ferguson B K."/>
        </authorList>
    </citation>
    <scope>NUCLEOTIDE SEQUENCE [LARGE SCALE GENOMIC DNA]</scope>
</reference>
<sequence length="953" mass="107887">MKKSRTLEVLMLVCSIGSLVSDWAMFYLTAFHGDWISVLDMFIYSVVFLLISMGQSQFVAAVDELRFRMATLIASLPDKGPVKCQVKLLRLKTPLERLYMWNVLLTCSLLIASIVRVSYLIYRNSKTVSSTLRIPSVAKLLFRIAKLYILARVCELCKIQYSTSVVFLLVTMIPKLTTLYAISNVCERCNFQQSTAIATMNVKSGDFAAAPRISTIFRIYDFFGISFYGAPRLPCKISYLPNWFIFVVTNYLLIQFAIFKAPRSCVGGRHWKHCLLDSAEGFPLVGLFYLKMYYKSRSNHCDFEEIFNYLPLTKTSVLEAVLMCLCFANNAIHWLSLIRLHDPQLNIYISLYILTALLAFFVILQFIGLVRSLNSEFCDLVENTRKYGVSRWTLSKKWTLVRIAELIDGIYGPTLTILVLWTGGKLVNNIYTAMLNADESQERFNPRTATIGQAARPFYVAQPPWRVCCVRRNVRHSANQRRDRQGLTPSLTAQTAGRRGSDCQIFWAARDRCNVTSCRKDQPFRDSPEPPLHSQTDLVDGWREGSKEINFALNEAKIITTSFSHPKQHHSGFSLEIGSLVKRSSDCIEFSALSPRLGREIAKTDRAPPTAQIPWSTFTSVFCVLSRFYILDALKNIDASAFISTLLQMISVLSMWTHVGVSCSNAGHFKTVMSIRRRNRTANTDIFLLTAGAVLHGIAFLDTADLVSSFLNTSVVLASFMNYLIALQFHSILGILSAETADLFIKPISKEYLMFNHNFLLEAAKMTNRIYQRQLLIILAQVFGYGTNYSFTLFLHLKSGFQWSEFSFLGFFIAMLVARGLTLLSITHGCENFKIQICSILTIWIHVFKICRNSALFESVVQIRRLSKNQVSDTILLVGGVVLHCLALFDCNDWSSALFNLTIVMASFWNYVIALQFHAILGCLSAKMANLFTTSRSKEGLMNEHNTILEAGK</sequence>
<feature type="non-terminal residue" evidence="2">
    <location>
        <position position="953"/>
    </location>
</feature>
<feature type="transmembrane region" description="Helical" evidence="1">
    <location>
        <begin position="642"/>
        <end position="661"/>
    </location>
</feature>
<feature type="transmembrane region" description="Helical" evidence="1">
    <location>
        <begin position="9"/>
        <end position="30"/>
    </location>
</feature>
<name>A0A6H5GA91_9HEMI</name>
<feature type="transmembrane region" description="Helical" evidence="1">
    <location>
        <begin position="317"/>
        <end position="335"/>
    </location>
</feature>
<evidence type="ECO:0000313" key="2">
    <source>
        <dbReference type="EMBL" id="CAA9998695.1"/>
    </source>
</evidence>
<feature type="transmembrane region" description="Helical" evidence="1">
    <location>
        <begin position="775"/>
        <end position="794"/>
    </location>
</feature>
<dbReference type="AlphaFoldDB" id="A0A6H5GA91"/>
<evidence type="ECO:0000256" key="1">
    <source>
        <dbReference type="SAM" id="Phobius"/>
    </source>
</evidence>
<feature type="transmembrane region" description="Helical" evidence="1">
    <location>
        <begin position="347"/>
        <end position="370"/>
    </location>
</feature>
<keyword evidence="1" id="KW-0472">Membrane</keyword>